<gene>
    <name evidence="1" type="ORF">AB2U05_37480</name>
</gene>
<sequence length="464" mass="49854">MVSALFRVSPIIGETTSSLVGRVAAHYGLDDAALLASWQWRDHRPRHEGGVLRADAEMLLDAAGRRVLAGLCGVGEDVLERALPAWGLNDEKLASNAASNGSGAAVWRVGGAVVGPVAFGCRSCTARRTGAPGRVVRYAQRWERVCARHGRWLLDADADQALEFLDVRALPEVAEAQRRWVRVAQRAVRAGVGAGEVFGVAWAVVCRWWDLALEWPEERVWPARLHALAGGDAGGEFWRWRVVARDAAVFPEVVEVARALLDPGMAELVWQDSGAGRPRALPADGAFCRQLGERVGRPWLGPLAAVDFGGPLIAWMGAVIRRRRGASLPPGHRDDLWLVRRELQPPSMAAQLRALTKEARLPGSGTVWRSAVAPEQRMLIGNLLDDAEEQLLQLRGAQRGSSAEAAEQLLKGIGSAAGRLREALREVAQAAVEAGVRVEDVAAWAGLSPDALAEVLGAGGGTVW</sequence>
<name>A0AB39TXA3_9ACTN</name>
<accession>A0AB39TXA3</accession>
<keyword evidence="1" id="KW-0238">DNA-binding</keyword>
<dbReference type="RefSeq" id="WP_369185840.1">
    <property type="nucleotide sequence ID" value="NZ_CP163445.1"/>
</dbReference>
<dbReference type="AlphaFoldDB" id="A0AB39TXA3"/>
<dbReference type="EMBL" id="CP163445">
    <property type="protein sequence ID" value="XDQ83799.1"/>
    <property type="molecule type" value="Genomic_DNA"/>
</dbReference>
<protein>
    <submittedName>
        <fullName evidence="1">DNA-binding protein</fullName>
    </submittedName>
</protein>
<proteinExistence type="predicted"/>
<dbReference type="GO" id="GO:0003677">
    <property type="term" value="F:DNA binding"/>
    <property type="evidence" value="ECO:0007669"/>
    <property type="project" value="UniProtKB-KW"/>
</dbReference>
<reference evidence="1" key="1">
    <citation type="submission" date="2024-07" db="EMBL/GenBank/DDBJ databases">
        <authorList>
            <person name="Yu S.T."/>
        </authorList>
    </citation>
    <scope>NUCLEOTIDE SEQUENCE</scope>
    <source>
        <strain evidence="1">Y1</strain>
    </source>
</reference>
<evidence type="ECO:0000313" key="1">
    <source>
        <dbReference type="EMBL" id="XDQ83799.1"/>
    </source>
</evidence>
<organism evidence="1">
    <name type="scientific">Streptomyces sp. Y1</name>
    <dbReference type="NCBI Taxonomy" id="3238634"/>
    <lineage>
        <taxon>Bacteria</taxon>
        <taxon>Bacillati</taxon>
        <taxon>Actinomycetota</taxon>
        <taxon>Actinomycetes</taxon>
        <taxon>Kitasatosporales</taxon>
        <taxon>Streptomycetaceae</taxon>
        <taxon>Streptomyces</taxon>
    </lineage>
</organism>